<evidence type="ECO:0000259" key="6">
    <source>
        <dbReference type="PROSITE" id="PS50977"/>
    </source>
</evidence>
<keyword evidence="1" id="KW-0678">Repressor</keyword>
<dbReference type="RefSeq" id="WP_107569109.1">
    <property type="nucleotide sequence ID" value="NZ_PYYB01000001.1"/>
</dbReference>
<sequence length="181" mass="19634">MPKIVDHDARRREIAQALWALLRREGPAAVTLRRVAAEAGWSLGAVRHYFASHDALLVHAMELVITRVGERIAALGPDPEPLAILEETLPLDDERRAEAQVWLAFTAVALSDPDLRALRDRTHVALRGLCVRVAGGDAARGELLHAAVDGLALHALLDPAVTTPDRQRALLRAAVARAQEA</sequence>
<dbReference type="PROSITE" id="PS50977">
    <property type="entry name" value="HTH_TETR_2"/>
    <property type="match status" value="1"/>
</dbReference>
<protein>
    <submittedName>
        <fullName evidence="7">TetR family transcriptional regulator</fullName>
    </submittedName>
</protein>
<evidence type="ECO:0000256" key="2">
    <source>
        <dbReference type="ARBA" id="ARBA00023015"/>
    </source>
</evidence>
<organism evidence="7 8">
    <name type="scientific">Paraconexibacter algicola</name>
    <dbReference type="NCBI Taxonomy" id="2133960"/>
    <lineage>
        <taxon>Bacteria</taxon>
        <taxon>Bacillati</taxon>
        <taxon>Actinomycetota</taxon>
        <taxon>Thermoleophilia</taxon>
        <taxon>Solirubrobacterales</taxon>
        <taxon>Paraconexibacteraceae</taxon>
        <taxon>Paraconexibacter</taxon>
    </lineage>
</organism>
<evidence type="ECO:0000256" key="4">
    <source>
        <dbReference type="ARBA" id="ARBA00023163"/>
    </source>
</evidence>
<gene>
    <name evidence="7" type="ORF">C7Y72_12845</name>
</gene>
<dbReference type="InterPro" id="IPR036271">
    <property type="entry name" value="Tet_transcr_reg_TetR-rel_C_sf"/>
</dbReference>
<dbReference type="SUPFAM" id="SSF48498">
    <property type="entry name" value="Tetracyclin repressor-like, C-terminal domain"/>
    <property type="match status" value="1"/>
</dbReference>
<evidence type="ECO:0000313" key="7">
    <source>
        <dbReference type="EMBL" id="PTL60463.1"/>
    </source>
</evidence>
<dbReference type="Pfam" id="PF00440">
    <property type="entry name" value="TetR_N"/>
    <property type="match status" value="1"/>
</dbReference>
<name>A0A2T4UMK4_9ACTN</name>
<dbReference type="InterPro" id="IPR001647">
    <property type="entry name" value="HTH_TetR"/>
</dbReference>
<feature type="DNA-binding region" description="H-T-H motif" evidence="5">
    <location>
        <begin position="31"/>
        <end position="50"/>
    </location>
</feature>
<dbReference type="GO" id="GO:0003677">
    <property type="term" value="F:DNA binding"/>
    <property type="evidence" value="ECO:0007669"/>
    <property type="project" value="UniProtKB-UniRule"/>
</dbReference>
<dbReference type="InterPro" id="IPR039538">
    <property type="entry name" value="BetI_C"/>
</dbReference>
<keyword evidence="3 5" id="KW-0238">DNA-binding</keyword>
<evidence type="ECO:0000256" key="3">
    <source>
        <dbReference type="ARBA" id="ARBA00023125"/>
    </source>
</evidence>
<reference evidence="7 8" key="1">
    <citation type="submission" date="2018-03" db="EMBL/GenBank/DDBJ databases">
        <title>Aquarubrobacter algicola gen. nov., sp. nov., a novel actinobacterium isolated from shallow eutrophic lake during the end of cyanobacterial harmful algal blooms.</title>
        <authorList>
            <person name="Chun S.J."/>
        </authorList>
    </citation>
    <scope>NUCLEOTIDE SEQUENCE [LARGE SCALE GENOMIC DNA]</scope>
    <source>
        <strain evidence="7 8">Seoho-28</strain>
    </source>
</reference>
<evidence type="ECO:0000256" key="5">
    <source>
        <dbReference type="PROSITE-ProRule" id="PRU00335"/>
    </source>
</evidence>
<dbReference type="AlphaFoldDB" id="A0A2T4UMK4"/>
<dbReference type="Gene3D" id="1.10.357.10">
    <property type="entry name" value="Tetracycline Repressor, domain 2"/>
    <property type="match status" value="1"/>
</dbReference>
<dbReference type="InterPro" id="IPR009057">
    <property type="entry name" value="Homeodomain-like_sf"/>
</dbReference>
<evidence type="ECO:0000256" key="1">
    <source>
        <dbReference type="ARBA" id="ARBA00022491"/>
    </source>
</evidence>
<keyword evidence="2" id="KW-0805">Transcription regulation</keyword>
<keyword evidence="8" id="KW-1185">Reference proteome</keyword>
<dbReference type="SUPFAM" id="SSF46689">
    <property type="entry name" value="Homeodomain-like"/>
    <property type="match status" value="1"/>
</dbReference>
<keyword evidence="4" id="KW-0804">Transcription</keyword>
<feature type="domain" description="HTH tetR-type" evidence="6">
    <location>
        <begin position="8"/>
        <end position="68"/>
    </location>
</feature>
<comment type="caution">
    <text evidence="7">The sequence shown here is derived from an EMBL/GenBank/DDBJ whole genome shotgun (WGS) entry which is preliminary data.</text>
</comment>
<accession>A0A2T4UMK4</accession>
<evidence type="ECO:0000313" key="8">
    <source>
        <dbReference type="Proteomes" id="UP000240739"/>
    </source>
</evidence>
<dbReference type="Proteomes" id="UP000240739">
    <property type="component" value="Unassembled WGS sequence"/>
</dbReference>
<dbReference type="EMBL" id="PYYB01000001">
    <property type="protein sequence ID" value="PTL60463.1"/>
    <property type="molecule type" value="Genomic_DNA"/>
</dbReference>
<dbReference type="Pfam" id="PF13977">
    <property type="entry name" value="TetR_C_6"/>
    <property type="match status" value="1"/>
</dbReference>
<dbReference type="OrthoDB" id="9816296at2"/>
<proteinExistence type="predicted"/>